<dbReference type="PRINTS" id="PR00081">
    <property type="entry name" value="GDHRDH"/>
</dbReference>
<keyword evidence="3" id="KW-0560">Oxidoreductase</keyword>
<evidence type="ECO:0008006" key="7">
    <source>
        <dbReference type="Google" id="ProtNLM"/>
    </source>
</evidence>
<proteinExistence type="inferred from homology"/>
<dbReference type="AlphaFoldDB" id="A0A1B8GB95"/>
<evidence type="ECO:0000256" key="3">
    <source>
        <dbReference type="ARBA" id="ARBA00023002"/>
    </source>
</evidence>
<dbReference type="PROSITE" id="PS00061">
    <property type="entry name" value="ADH_SHORT"/>
    <property type="match status" value="1"/>
</dbReference>
<dbReference type="PANTHER" id="PTHR44169">
    <property type="entry name" value="NADPH-DEPENDENT 1-ACYLDIHYDROXYACETONE PHOSPHATE REDUCTASE"/>
    <property type="match status" value="1"/>
</dbReference>
<organism evidence="5 6">
    <name type="scientific">Pseudogymnoascus verrucosus</name>
    <dbReference type="NCBI Taxonomy" id="342668"/>
    <lineage>
        <taxon>Eukaryota</taxon>
        <taxon>Fungi</taxon>
        <taxon>Dikarya</taxon>
        <taxon>Ascomycota</taxon>
        <taxon>Pezizomycotina</taxon>
        <taxon>Leotiomycetes</taxon>
        <taxon>Thelebolales</taxon>
        <taxon>Thelebolaceae</taxon>
        <taxon>Pseudogymnoascus</taxon>
    </lineage>
</organism>
<dbReference type="GO" id="GO:0005783">
    <property type="term" value="C:endoplasmic reticulum"/>
    <property type="evidence" value="ECO:0007669"/>
    <property type="project" value="TreeGrafter"/>
</dbReference>
<dbReference type="GO" id="GO:0000140">
    <property type="term" value="F:acylglycerone-phosphate reductase (NADP+) activity"/>
    <property type="evidence" value="ECO:0007669"/>
    <property type="project" value="TreeGrafter"/>
</dbReference>
<evidence type="ECO:0000256" key="2">
    <source>
        <dbReference type="ARBA" id="ARBA00022857"/>
    </source>
</evidence>
<dbReference type="InterPro" id="IPR002347">
    <property type="entry name" value="SDR_fam"/>
</dbReference>
<dbReference type="Gene3D" id="3.40.50.720">
    <property type="entry name" value="NAD(P)-binding Rossmann-like Domain"/>
    <property type="match status" value="1"/>
</dbReference>
<accession>A0A1B8GB95</accession>
<dbReference type="GO" id="GO:0019433">
    <property type="term" value="P:triglyceride catabolic process"/>
    <property type="evidence" value="ECO:0007669"/>
    <property type="project" value="TreeGrafter"/>
</dbReference>
<reference evidence="5 6" key="1">
    <citation type="submission" date="2016-03" db="EMBL/GenBank/DDBJ databases">
        <title>Comparative genomics of Pseudogymnoascus destructans, the fungus causing white-nose syndrome of bats.</title>
        <authorList>
            <person name="Palmer J.M."/>
            <person name="Drees K.P."/>
            <person name="Foster J.T."/>
            <person name="Lindner D.L."/>
        </authorList>
    </citation>
    <scope>NUCLEOTIDE SEQUENCE [LARGE SCALE GENOMIC DNA]</scope>
    <source>
        <strain evidence="5 6">UAMH 10579</strain>
    </source>
</reference>
<dbReference type="GeneID" id="28842350"/>
<dbReference type="Pfam" id="PF00106">
    <property type="entry name" value="adh_short"/>
    <property type="match status" value="1"/>
</dbReference>
<dbReference type="InterPro" id="IPR020904">
    <property type="entry name" value="Sc_DH/Rdtase_CS"/>
</dbReference>
<evidence type="ECO:0000256" key="4">
    <source>
        <dbReference type="RuleBase" id="RU000363"/>
    </source>
</evidence>
<dbReference type="GO" id="GO:0006654">
    <property type="term" value="P:phosphatidic acid biosynthetic process"/>
    <property type="evidence" value="ECO:0007669"/>
    <property type="project" value="TreeGrafter"/>
</dbReference>
<dbReference type="SUPFAM" id="SSF51735">
    <property type="entry name" value="NAD(P)-binding Rossmann-fold domains"/>
    <property type="match status" value="1"/>
</dbReference>
<dbReference type="OrthoDB" id="2102561at2759"/>
<dbReference type="GO" id="GO:0004806">
    <property type="term" value="F:triacylglycerol lipase activity"/>
    <property type="evidence" value="ECO:0007669"/>
    <property type="project" value="TreeGrafter"/>
</dbReference>
<dbReference type="STRING" id="342668.A0A1B8GB95"/>
<dbReference type="PRINTS" id="PR00080">
    <property type="entry name" value="SDRFAMILY"/>
</dbReference>
<keyword evidence="2" id="KW-0521">NADP</keyword>
<evidence type="ECO:0000313" key="5">
    <source>
        <dbReference type="EMBL" id="OBT93106.1"/>
    </source>
</evidence>
<dbReference type="EMBL" id="KV460258">
    <property type="protein sequence ID" value="OBT93106.1"/>
    <property type="molecule type" value="Genomic_DNA"/>
</dbReference>
<reference evidence="6" key="2">
    <citation type="journal article" date="2018" name="Nat. Commun.">
        <title>Extreme sensitivity to ultraviolet light in the fungal pathogen causing white-nose syndrome of bats.</title>
        <authorList>
            <person name="Palmer J.M."/>
            <person name="Drees K.P."/>
            <person name="Foster J.T."/>
            <person name="Lindner D.L."/>
        </authorList>
    </citation>
    <scope>NUCLEOTIDE SEQUENCE [LARGE SCALE GENOMIC DNA]</scope>
    <source>
        <strain evidence="6">UAMH 10579</strain>
    </source>
</reference>
<dbReference type="GO" id="GO:0005811">
    <property type="term" value="C:lipid droplet"/>
    <property type="evidence" value="ECO:0007669"/>
    <property type="project" value="TreeGrafter"/>
</dbReference>
<protein>
    <recommendedName>
        <fullName evidence="7">1-acylglycerone phosphate reductase</fullName>
    </recommendedName>
</protein>
<dbReference type="CDD" id="cd05374">
    <property type="entry name" value="17beta-HSD-like_SDR_c"/>
    <property type="match status" value="1"/>
</dbReference>
<sequence>MPEKTVVVTGCSNGGLGAAMAKAYQARGFRVFATLRNRVKVGSLADIEGIEILELDVTSEESVYQCAKAVEKLTGGSLDILVNNAGISTIMPLLDTSVDDAKKMYDSNVWAVLLMTQAFAPMLIKSRGTICNISSVSSELVFAWQGIYSSSKAAMTRISETLRLEMEPLGVKVVTVILGGVETTGNNPDNRKDLELPANSYYQKIAAIINRHNKALIHNKKQNVDVAANNVVNDVLSGRTGFVRRGQASSLSWLFNTFLSYALTTYLANGESGLAELSGR</sequence>
<keyword evidence="6" id="KW-1185">Reference proteome</keyword>
<gene>
    <name evidence="5" type="ORF">VE01_08964</name>
</gene>
<dbReference type="InterPro" id="IPR036291">
    <property type="entry name" value="NAD(P)-bd_dom_sf"/>
</dbReference>
<dbReference type="Proteomes" id="UP000091956">
    <property type="component" value="Unassembled WGS sequence"/>
</dbReference>
<evidence type="ECO:0000256" key="1">
    <source>
        <dbReference type="ARBA" id="ARBA00006484"/>
    </source>
</evidence>
<evidence type="ECO:0000313" key="6">
    <source>
        <dbReference type="Proteomes" id="UP000091956"/>
    </source>
</evidence>
<dbReference type="RefSeq" id="XP_018126839.1">
    <property type="nucleotide sequence ID" value="XM_018278381.2"/>
</dbReference>
<name>A0A1B8GB95_9PEZI</name>
<comment type="similarity">
    <text evidence="1 4">Belongs to the short-chain dehydrogenases/reductases (SDR) family.</text>
</comment>
<dbReference type="PANTHER" id="PTHR44169:SF6">
    <property type="entry name" value="NADPH-DEPENDENT 1-ACYLDIHYDROXYACETONE PHOSPHATE REDUCTASE"/>
    <property type="match status" value="1"/>
</dbReference>